<evidence type="ECO:0000256" key="9">
    <source>
        <dbReference type="RuleBase" id="RU000488"/>
    </source>
</evidence>
<dbReference type="PROSITE" id="PS50920">
    <property type="entry name" value="SOLCAR"/>
    <property type="match status" value="3"/>
</dbReference>
<evidence type="ECO:0000256" key="2">
    <source>
        <dbReference type="ARBA" id="ARBA00006375"/>
    </source>
</evidence>
<dbReference type="GO" id="GO:0005310">
    <property type="term" value="F:dicarboxylic acid transmembrane transporter activity"/>
    <property type="evidence" value="ECO:0007669"/>
    <property type="project" value="EnsemblFungi"/>
</dbReference>
<proteinExistence type="inferred from homology"/>
<keyword evidence="4 8" id="KW-0812">Transmembrane</keyword>
<evidence type="ECO:0000256" key="3">
    <source>
        <dbReference type="ARBA" id="ARBA00022448"/>
    </source>
</evidence>
<dbReference type="Proteomes" id="UP000095023">
    <property type="component" value="Unassembled WGS sequence"/>
</dbReference>
<comment type="similarity">
    <text evidence="2 9">Belongs to the mitochondrial carrier (TC 2.A.29) family.</text>
</comment>
<evidence type="ECO:0008006" key="12">
    <source>
        <dbReference type="Google" id="ProtNLM"/>
    </source>
</evidence>
<keyword evidence="5" id="KW-0677">Repeat</keyword>
<gene>
    <name evidence="10" type="ORF">CANCADRAFT_31550</name>
</gene>
<dbReference type="InterPro" id="IPR050391">
    <property type="entry name" value="Mito_Metabolite_Transporter"/>
</dbReference>
<evidence type="ECO:0000313" key="11">
    <source>
        <dbReference type="Proteomes" id="UP000095023"/>
    </source>
</evidence>
<dbReference type="GO" id="GO:0016020">
    <property type="term" value="C:membrane"/>
    <property type="evidence" value="ECO:0007669"/>
    <property type="project" value="UniProtKB-SubCell"/>
</dbReference>
<dbReference type="AlphaFoldDB" id="A0A1E4TFW7"/>
<evidence type="ECO:0000256" key="7">
    <source>
        <dbReference type="ARBA" id="ARBA00023136"/>
    </source>
</evidence>
<dbReference type="FunFam" id="1.50.40.10:FF:000107">
    <property type="entry name" value="Mitochondrial dicarboxylate carrier"/>
    <property type="match status" value="1"/>
</dbReference>
<organism evidence="10 11">
    <name type="scientific">Tortispora caseinolytica NRRL Y-17796</name>
    <dbReference type="NCBI Taxonomy" id="767744"/>
    <lineage>
        <taxon>Eukaryota</taxon>
        <taxon>Fungi</taxon>
        <taxon>Dikarya</taxon>
        <taxon>Ascomycota</taxon>
        <taxon>Saccharomycotina</taxon>
        <taxon>Trigonopsidomycetes</taxon>
        <taxon>Trigonopsidales</taxon>
        <taxon>Trigonopsidaceae</taxon>
        <taxon>Tortispora</taxon>
    </lineage>
</organism>
<dbReference type="OrthoDB" id="448427at2759"/>
<feature type="repeat" description="Solcar" evidence="8">
    <location>
        <begin position="1"/>
        <end position="71"/>
    </location>
</feature>
<reference evidence="11" key="1">
    <citation type="submission" date="2016-02" db="EMBL/GenBank/DDBJ databases">
        <title>Comparative genomics of biotechnologically important yeasts.</title>
        <authorList>
            <consortium name="DOE Joint Genome Institute"/>
            <person name="Riley R."/>
            <person name="Haridas S."/>
            <person name="Wolfe K.H."/>
            <person name="Lopes M.R."/>
            <person name="Hittinger C.T."/>
            <person name="Goker M."/>
            <person name="Salamov A."/>
            <person name="Wisecaver J."/>
            <person name="Long T.M."/>
            <person name="Aerts A.L."/>
            <person name="Barry K."/>
            <person name="Choi C."/>
            <person name="Clum A."/>
            <person name="Coughlan A.Y."/>
            <person name="Deshpande S."/>
            <person name="Douglass A.P."/>
            <person name="Hanson S.J."/>
            <person name="Klenk H.-P."/>
            <person name="Labutti K."/>
            <person name="Lapidus A."/>
            <person name="Lindquist E."/>
            <person name="Lipzen A."/>
            <person name="Meier-Kolthoff J.P."/>
            <person name="Ohm R.A."/>
            <person name="Otillar R.P."/>
            <person name="Pangilinan J."/>
            <person name="Peng Y."/>
            <person name="Rokas A."/>
            <person name="Rosa C.A."/>
            <person name="Scheuner C."/>
            <person name="Sibirny A.A."/>
            <person name="Slot J.C."/>
            <person name="Stielow J.B."/>
            <person name="Sun H."/>
            <person name="Kurtzman C.P."/>
            <person name="Blackwell M."/>
            <person name="Jeffries T.W."/>
            <person name="Grigoriev I.V."/>
        </authorList>
    </citation>
    <scope>NUCLEOTIDE SEQUENCE [LARGE SCALE GENOMIC DNA]</scope>
    <source>
        <strain evidence="11">NRRL Y-17796</strain>
    </source>
</reference>
<feature type="repeat" description="Solcar" evidence="8">
    <location>
        <begin position="181"/>
        <end position="268"/>
    </location>
</feature>
<keyword evidence="3 9" id="KW-0813">Transport</keyword>
<dbReference type="PANTHER" id="PTHR45618">
    <property type="entry name" value="MITOCHONDRIAL DICARBOXYLATE CARRIER-RELATED"/>
    <property type="match status" value="1"/>
</dbReference>
<keyword evidence="6" id="KW-1133">Transmembrane helix</keyword>
<feature type="repeat" description="Solcar" evidence="8">
    <location>
        <begin position="84"/>
        <end position="171"/>
    </location>
</feature>
<keyword evidence="7 8" id="KW-0472">Membrane</keyword>
<evidence type="ECO:0000313" key="10">
    <source>
        <dbReference type="EMBL" id="ODV90672.1"/>
    </source>
</evidence>
<protein>
    <recommendedName>
        <fullName evidence="12">Mitochondrial dicarboxylate transporter</fullName>
    </recommendedName>
</protein>
<dbReference type="Pfam" id="PF00153">
    <property type="entry name" value="Mito_carr"/>
    <property type="match status" value="3"/>
</dbReference>
<sequence length="272" mass="30008">MVAAAVTHPLDLAKVRMQTAHIPGSSMISTLVNVVKHEGFFAIYSGLQASLLRQATYSTTRFAAYEHLKDKLTDPSGKTPPVKVLLPISMFSGCLGGLVGTPADIVNVRMQNDKALPIEERRNYKNVIDAFSRMIKEEGVGSLYRGVWPNSMRAILMTASQVVSYDESKKIAVAYLNADPKSYSTHFGCSLFAGLVATTVCSPVDVVKTRVMNASKTSHGNINSFSLFINMVRKEGPRFMFRGWLPAFVRLGPQTIVTFVVLEQLRKWKLGM</sequence>
<dbReference type="GO" id="GO:0005740">
    <property type="term" value="C:mitochondrial envelope"/>
    <property type="evidence" value="ECO:0007669"/>
    <property type="project" value="EnsemblFungi"/>
</dbReference>
<evidence type="ECO:0000256" key="6">
    <source>
        <dbReference type="ARBA" id="ARBA00022989"/>
    </source>
</evidence>
<evidence type="ECO:0000256" key="5">
    <source>
        <dbReference type="ARBA" id="ARBA00022737"/>
    </source>
</evidence>
<evidence type="ECO:0000256" key="8">
    <source>
        <dbReference type="PROSITE-ProRule" id="PRU00282"/>
    </source>
</evidence>
<dbReference type="InterPro" id="IPR023395">
    <property type="entry name" value="MCP_dom_sf"/>
</dbReference>
<evidence type="ECO:0000256" key="4">
    <source>
        <dbReference type="ARBA" id="ARBA00022692"/>
    </source>
</evidence>
<dbReference type="InterPro" id="IPR018108">
    <property type="entry name" value="MCP_transmembrane"/>
</dbReference>
<dbReference type="SUPFAM" id="SSF103506">
    <property type="entry name" value="Mitochondrial carrier"/>
    <property type="match status" value="1"/>
</dbReference>
<comment type="subcellular location">
    <subcellularLocation>
        <location evidence="1">Membrane</location>
        <topology evidence="1">Multi-pass membrane protein</topology>
    </subcellularLocation>
</comment>
<dbReference type="EMBL" id="KV453842">
    <property type="protein sequence ID" value="ODV90672.1"/>
    <property type="molecule type" value="Genomic_DNA"/>
</dbReference>
<name>A0A1E4TFW7_9ASCO</name>
<evidence type="ECO:0000256" key="1">
    <source>
        <dbReference type="ARBA" id="ARBA00004141"/>
    </source>
</evidence>
<accession>A0A1E4TFW7</accession>
<keyword evidence="11" id="KW-1185">Reference proteome</keyword>
<dbReference type="Gene3D" id="1.50.40.10">
    <property type="entry name" value="Mitochondrial carrier domain"/>
    <property type="match status" value="1"/>
</dbReference>